<feature type="transmembrane region" description="Helical" evidence="1">
    <location>
        <begin position="83"/>
        <end position="104"/>
    </location>
</feature>
<keyword evidence="1" id="KW-1133">Transmembrane helix</keyword>
<dbReference type="Proteomes" id="UP000199589">
    <property type="component" value="Unassembled WGS sequence"/>
</dbReference>
<proteinExistence type="predicted"/>
<feature type="transmembrane region" description="Helical" evidence="1">
    <location>
        <begin position="9"/>
        <end position="33"/>
    </location>
</feature>
<dbReference type="RefSeq" id="WP_091898021.1">
    <property type="nucleotide sequence ID" value="NZ_FOSJ01000032.1"/>
</dbReference>
<evidence type="ECO:0000313" key="3">
    <source>
        <dbReference type="Proteomes" id="UP000199589"/>
    </source>
</evidence>
<evidence type="ECO:0000256" key="1">
    <source>
        <dbReference type="SAM" id="Phobius"/>
    </source>
</evidence>
<accession>A0A1I3ZDM9</accession>
<dbReference type="OrthoDB" id="7062363at2"/>
<protein>
    <recommendedName>
        <fullName evidence="4">DUF2798 domain-containing protein</fullName>
    </recommendedName>
</protein>
<dbReference type="Pfam" id="PF11391">
    <property type="entry name" value="DUF2798"/>
    <property type="match status" value="2"/>
</dbReference>
<reference evidence="3" key="1">
    <citation type="submission" date="2016-10" db="EMBL/GenBank/DDBJ databases">
        <authorList>
            <person name="Varghese N."/>
            <person name="Submissions S."/>
        </authorList>
    </citation>
    <scope>NUCLEOTIDE SEQUENCE [LARGE SCALE GENOMIC DNA]</scope>
    <source>
        <strain evidence="3">DSM 16108</strain>
    </source>
</reference>
<organism evidence="2 3">
    <name type="scientific">Marinilactibacillus piezotolerans</name>
    <dbReference type="NCBI Taxonomy" id="258723"/>
    <lineage>
        <taxon>Bacteria</taxon>
        <taxon>Bacillati</taxon>
        <taxon>Bacillota</taxon>
        <taxon>Bacilli</taxon>
        <taxon>Lactobacillales</taxon>
        <taxon>Carnobacteriaceae</taxon>
        <taxon>Marinilactibacillus</taxon>
    </lineage>
</organism>
<gene>
    <name evidence="2" type="ORF">SAMN04488569_10324</name>
</gene>
<keyword evidence="1" id="KW-0472">Membrane</keyword>
<keyword evidence="1" id="KW-0812">Transmembrane</keyword>
<dbReference type="InterPro" id="IPR021529">
    <property type="entry name" value="DUF2798"/>
</dbReference>
<sequence length="169" mass="18895">MPTTKKETFLFGLIMCFGMVLTMTVYNLFLNGIMEEMTIIAIVSDFAIGFMIALTLDLLIIGPNAKKVALKLTKNVNNSLIKILAISTCMVFGMAFFMSIYGLVSTYIHTDKISNSIVLDYLAIYGKNLIVALPLQLLVMGPIVRFIFVKLIKNRDNDAELNNRITIKN</sequence>
<feature type="transmembrane region" description="Helical" evidence="1">
    <location>
        <begin position="39"/>
        <end position="62"/>
    </location>
</feature>
<keyword evidence="3" id="KW-1185">Reference proteome</keyword>
<evidence type="ECO:0008006" key="4">
    <source>
        <dbReference type="Google" id="ProtNLM"/>
    </source>
</evidence>
<dbReference type="EMBL" id="FOSJ01000032">
    <property type="protein sequence ID" value="SFK41689.1"/>
    <property type="molecule type" value="Genomic_DNA"/>
</dbReference>
<evidence type="ECO:0000313" key="2">
    <source>
        <dbReference type="EMBL" id="SFK41689.1"/>
    </source>
</evidence>
<name>A0A1I3ZDM9_9LACT</name>
<dbReference type="AlphaFoldDB" id="A0A1I3ZDM9"/>
<feature type="transmembrane region" description="Helical" evidence="1">
    <location>
        <begin position="124"/>
        <end position="148"/>
    </location>
</feature>